<dbReference type="PANTHER" id="PTHR43855:SF1">
    <property type="entry name" value="THIOSULFATE SULFURTRANSFERASE"/>
    <property type="match status" value="1"/>
</dbReference>
<sequence length="332" mass="36886">MKLKTSKKIVSLLIVIMLGISVAACSNKEDKAADKPKEEKTQQTESKDEKNVTTKDEYTYDNNEYLTSIAWLEKNMKDNKNLVIIDARSDKDYAKGHIPGAVNVAWQGLSKMEGKAGDKDWGTLQGEEDLSKALGALGISKDSQVVVYANKDAWGEDGRVTWSLKRAGVDARMLNGGFDLWSSEKKETTKDVPEVKPSEMTVSEIKPDMNISTDDLKKEYKDLKVIDTRAKDEYDGAVNFGEARGGHLPDAINVPFTELYNEDGTLKNKDEIVKIMEKAGVKKEDSIATYCTAGIRSAHMALALKNAGFENVRNYDSSFYEWAADESNEVVK</sequence>
<evidence type="ECO:0000259" key="6">
    <source>
        <dbReference type="PROSITE" id="PS50206"/>
    </source>
</evidence>
<keyword evidence="8" id="KW-1185">Reference proteome</keyword>
<dbReference type="CDD" id="cd01449">
    <property type="entry name" value="TST_Repeat_2"/>
    <property type="match status" value="1"/>
</dbReference>
<dbReference type="PROSITE" id="PS00380">
    <property type="entry name" value="RHODANESE_1"/>
    <property type="match status" value="1"/>
</dbReference>
<feature type="signal peptide" evidence="5">
    <location>
        <begin position="1"/>
        <end position="23"/>
    </location>
</feature>
<name>A0ABS4EA61_9FIRM</name>
<evidence type="ECO:0000256" key="4">
    <source>
        <dbReference type="SAM" id="MobiDB-lite"/>
    </source>
</evidence>
<dbReference type="RefSeq" id="WP_209456268.1">
    <property type="nucleotide sequence ID" value="NZ_BAAACS010000013.1"/>
</dbReference>
<evidence type="ECO:0000256" key="3">
    <source>
        <dbReference type="ARBA" id="ARBA00047549"/>
    </source>
</evidence>
<evidence type="ECO:0000313" key="7">
    <source>
        <dbReference type="EMBL" id="MBP1854825.1"/>
    </source>
</evidence>
<comment type="caution">
    <text evidence="7">The sequence shown here is derived from an EMBL/GenBank/DDBJ whole genome shotgun (WGS) entry which is preliminary data.</text>
</comment>
<proteinExistence type="predicted"/>
<accession>A0ABS4EA61</accession>
<feature type="region of interest" description="Disordered" evidence="4">
    <location>
        <begin position="29"/>
        <end position="53"/>
    </location>
</feature>
<dbReference type="EC" id="2.8.1.1" evidence="1"/>
<dbReference type="InterPro" id="IPR001763">
    <property type="entry name" value="Rhodanese-like_dom"/>
</dbReference>
<dbReference type="GO" id="GO:0016784">
    <property type="term" value="F:3-mercaptopyruvate sulfurtransferase activity"/>
    <property type="evidence" value="ECO:0007669"/>
    <property type="project" value="UniProtKB-EC"/>
</dbReference>
<dbReference type="Pfam" id="PF00581">
    <property type="entry name" value="Rhodanese"/>
    <property type="match status" value="2"/>
</dbReference>
<keyword evidence="5" id="KW-0732">Signal</keyword>
<evidence type="ECO:0000256" key="1">
    <source>
        <dbReference type="ARBA" id="ARBA00012245"/>
    </source>
</evidence>
<reference evidence="7 8" key="1">
    <citation type="submission" date="2021-03" db="EMBL/GenBank/DDBJ databases">
        <title>Genomic Encyclopedia of Type Strains, Phase IV (KMG-IV): sequencing the most valuable type-strain genomes for metagenomic binning, comparative biology and taxonomic classification.</title>
        <authorList>
            <person name="Goeker M."/>
        </authorList>
    </citation>
    <scope>NUCLEOTIDE SEQUENCE [LARGE SCALE GENOMIC DNA]</scope>
    <source>
        <strain evidence="7 8">DSM 1289</strain>
    </source>
</reference>
<dbReference type="Gene3D" id="3.40.250.10">
    <property type="entry name" value="Rhodanese-like domain"/>
    <property type="match status" value="2"/>
</dbReference>
<dbReference type="GO" id="GO:0004792">
    <property type="term" value="F:thiosulfate-cyanide sulfurtransferase activity"/>
    <property type="evidence" value="ECO:0007669"/>
    <property type="project" value="UniProtKB-EC"/>
</dbReference>
<protein>
    <recommendedName>
        <fullName evidence="1">thiosulfate sulfurtransferase</fullName>
        <ecNumber evidence="1">2.8.1.1</ecNumber>
    </recommendedName>
</protein>
<feature type="domain" description="Rhodanese" evidence="6">
    <location>
        <begin position="219"/>
        <end position="331"/>
    </location>
</feature>
<evidence type="ECO:0000256" key="2">
    <source>
        <dbReference type="ARBA" id="ARBA00022737"/>
    </source>
</evidence>
<organism evidence="7 8">
    <name type="scientific">Metaclostridioides mangenotii</name>
    <dbReference type="NCBI Taxonomy" id="1540"/>
    <lineage>
        <taxon>Bacteria</taxon>
        <taxon>Bacillati</taxon>
        <taxon>Bacillota</taxon>
        <taxon>Clostridia</taxon>
        <taxon>Peptostreptococcales</taxon>
        <taxon>Peptostreptococcaceae</taxon>
        <taxon>Metaclostridioides</taxon>
    </lineage>
</organism>
<dbReference type="InterPro" id="IPR036873">
    <property type="entry name" value="Rhodanese-like_dom_sf"/>
</dbReference>
<gene>
    <name evidence="7" type="ORF">J2Z43_001215</name>
</gene>
<dbReference type="CDD" id="cd01448">
    <property type="entry name" value="TST_Repeat_1"/>
    <property type="match status" value="1"/>
</dbReference>
<dbReference type="SMART" id="SM00450">
    <property type="entry name" value="RHOD"/>
    <property type="match status" value="2"/>
</dbReference>
<dbReference type="PROSITE" id="PS51257">
    <property type="entry name" value="PROKAR_LIPOPROTEIN"/>
    <property type="match status" value="1"/>
</dbReference>
<dbReference type="SUPFAM" id="SSF52821">
    <property type="entry name" value="Rhodanese/Cell cycle control phosphatase"/>
    <property type="match status" value="2"/>
</dbReference>
<comment type="catalytic activity">
    <reaction evidence="3">
        <text>thiosulfate + hydrogen cyanide = thiocyanate + sulfite + 2 H(+)</text>
        <dbReference type="Rhea" id="RHEA:16881"/>
        <dbReference type="ChEBI" id="CHEBI:15378"/>
        <dbReference type="ChEBI" id="CHEBI:17359"/>
        <dbReference type="ChEBI" id="CHEBI:18022"/>
        <dbReference type="ChEBI" id="CHEBI:18407"/>
        <dbReference type="ChEBI" id="CHEBI:33542"/>
        <dbReference type="EC" id="2.8.1.1"/>
    </reaction>
</comment>
<evidence type="ECO:0000256" key="5">
    <source>
        <dbReference type="SAM" id="SignalP"/>
    </source>
</evidence>
<feature type="chain" id="PRO_5045088723" description="thiosulfate sulfurtransferase" evidence="5">
    <location>
        <begin position="24"/>
        <end position="332"/>
    </location>
</feature>
<dbReference type="EMBL" id="JAGGJX010000001">
    <property type="protein sequence ID" value="MBP1854825.1"/>
    <property type="molecule type" value="Genomic_DNA"/>
</dbReference>
<feature type="domain" description="Rhodanese" evidence="6">
    <location>
        <begin position="78"/>
        <end position="190"/>
    </location>
</feature>
<dbReference type="PROSITE" id="PS50206">
    <property type="entry name" value="RHODANESE_3"/>
    <property type="match status" value="2"/>
</dbReference>
<dbReference type="InterPro" id="IPR001307">
    <property type="entry name" value="Thiosulphate_STrfase_CS"/>
</dbReference>
<dbReference type="PANTHER" id="PTHR43855">
    <property type="entry name" value="THIOSULFATE SULFURTRANSFERASE"/>
    <property type="match status" value="1"/>
</dbReference>
<dbReference type="InterPro" id="IPR051126">
    <property type="entry name" value="Thiosulfate_sulfurtransferase"/>
</dbReference>
<keyword evidence="7" id="KW-0808">Transferase</keyword>
<keyword evidence="2" id="KW-0677">Repeat</keyword>
<evidence type="ECO:0000313" key="8">
    <source>
        <dbReference type="Proteomes" id="UP000767291"/>
    </source>
</evidence>
<dbReference type="Proteomes" id="UP000767291">
    <property type="component" value="Unassembled WGS sequence"/>
</dbReference>